<feature type="compositionally biased region" description="Basic and acidic residues" evidence="19">
    <location>
        <begin position="23"/>
        <end position="36"/>
    </location>
</feature>
<comment type="similarity">
    <text evidence="2">Belongs to the DNA polymerase type-B family.</text>
</comment>
<evidence type="ECO:0000256" key="13">
    <source>
        <dbReference type="ARBA" id="ARBA00023004"/>
    </source>
</evidence>
<dbReference type="Pfam" id="PF23250">
    <property type="entry name" value="zf_DPOE_2"/>
    <property type="match status" value="1"/>
</dbReference>
<comment type="subcellular location">
    <subcellularLocation>
        <location evidence="1">Nucleus</location>
    </subcellularLocation>
</comment>
<comment type="caution">
    <text evidence="21">The sequence shown here is derived from an EMBL/GenBank/DDBJ whole genome shotgun (WGS) entry which is preliminary data.</text>
</comment>
<feature type="compositionally biased region" description="Polar residues" evidence="19">
    <location>
        <begin position="2135"/>
        <end position="2144"/>
    </location>
</feature>
<evidence type="ECO:0000256" key="3">
    <source>
        <dbReference type="ARBA" id="ARBA00012417"/>
    </source>
</evidence>
<dbReference type="PANTHER" id="PTHR10670">
    <property type="entry name" value="DNA POLYMERASE EPSILON CATALYTIC SUBUNIT A"/>
    <property type="match status" value="1"/>
</dbReference>
<evidence type="ECO:0000256" key="9">
    <source>
        <dbReference type="ARBA" id="ARBA00022723"/>
    </source>
</evidence>
<keyword evidence="13" id="KW-0408">Iron</keyword>
<dbReference type="Pfam" id="PF03104">
    <property type="entry name" value="DNA_pol_B_exo1"/>
    <property type="match status" value="1"/>
</dbReference>
<keyword evidence="6" id="KW-0808">Transferase</keyword>
<feature type="region of interest" description="Disordered" evidence="19">
    <location>
        <begin position="2123"/>
        <end position="2153"/>
    </location>
</feature>
<dbReference type="InterPro" id="IPR043502">
    <property type="entry name" value="DNA/RNA_pol_sf"/>
</dbReference>
<keyword evidence="9" id="KW-0479">Metal-binding</keyword>
<evidence type="ECO:0000256" key="5">
    <source>
        <dbReference type="ARBA" id="ARBA00022485"/>
    </source>
</evidence>
<sequence length="2521" mass="287477">MKSHFGRSFGNSSSYNGIQSYRQDSKKDYSKSRLNNDLKQTGYNESSLYDNSYFSDDQKDVDLSYQFPEKITNHSAMDNKMGFEIYQEGPPRIGWLVNMHPTSVADEKSSKQISAIDYYFLGENGTKFKSTMIYRPYFLVVCSPGTEAEVEEWIKRKFDGLLDKYEQVEKEDLDMNNHLTGKKRLSLKLQFLNIQDLLSARKTLMTTINKNKAKQKSMTYSNFNTTISVSDPSEHILELREYDIPYYQRVAIDQDIRVGLWYQITFTTDNIALTCMRDMVKRPDPVVLAFDIETTKLPLKFPDASSDMIMMISYMIDGQGYLITNRDIVSEDIDDFEYTPKEEFQGPFTIFNEDNEKGVIVKFFEHIIESQPTVLVTYNGDSFDWPFVHARAEFHGLDLLEEIGWYKDEADVYVSRQCNHMDCFKWVKRDSYLPVGSQGLKAVTTAKLGYNPMELDPEDMTRFASENPQTLAQYSVSDAVATYYLYMKYVHPFIFSLCNIIPFNGDDVLRKGSGTLCEALLMVEAYKASVLIPNKHLDQLGRSYNGHLIENETYVGGHVEALEAGVFRSDIPMSFNLDVGGIEEILNDLDQALKFSIEVEGNLKLDEIENYDEVKDKIQKMLISLREKPVHQATPLLYHLDVAAMYPNIILTNRLQPDALIDESVCASCDFNLPGKLCDRKLTWLWRGEYYPATSGEVNMLKAQLAGESATQTEEANDTIKKSFYDVSESRRAELIKKRVREYSRKVYNKVKEIKIEERTSIVCQRENPFYIDTVRNFRDRRYVYKELLKKEKQNYDTLQANGNPVEIYESSKLMVTFDSLQLAHKCILNSFYGYVMRRGARWHSLEMAGIVCYTGSKIIQLARRLIEKLGRPLELDTDGIWCALPGGFPENFEFKVRGQKRPFRISYPCSMLNHLVHAKFTNHQYQDRIGGASSGKFETRSENSIFFEIDGPYRAMILPASTQADKLLKKRYAVFNSDGSLAELKGFEVKRRGELKLIKIFQTDIFSAFLKGDSLLGSYGAVAEVANRWLDLLYSRGAKLQDSELFELLTENRNMSRSLENYGNQKSTAICTARRLAEFLGDQMVKDAGLACKLVISSKPLGTPVSERAIPVAIFSAEDSVKSYYLRRWLNDQSLNSFDIRDILDWNYYLERFGSVIQKLITIPAAMQNLPNPIPRIKHPDWLALRVQQKANEHKQTKLTSIFMKKKGSVFDDIESNMSKTLKSNEPINKNGLSDIEDIGKSGNENSLSRNNLIASKKRKLPYETTLAEKKLDLFSVTGNPSSALKMLVSRDPKAAVSALVDAIHDLGLKPDPNTDYIKYLEYSKSVWRYQRQIKKISTSHGLVSQNRALDNRNTKLGHSGPKNTLGQFFENTKANLVRNPLYIIQISESQTPGILKLWVLVFGQLITINLSVHKLFYVLSSTPNRQLEQSKLFAFAPKNLILPRMVSNYFNQEISNHETSTSSYLYQCRIAETLYLQNESTWSSFFSHPDIGGVFETKITSMERALIQLGSRVSLSKNSKVLDKLNTNNNSLDIDLYDLISIRGASSVPEIAPQLAESKTKENKYSEKGISLSYTTGYSKYCRENLNYIYVFNSVLPSSGRSSRGLISLFMTSTATCHVYAIDVDKQNTSSQLRNMEKVYEEIISQMNSKDLSFEYPPKCNFEVTITSSLEKAYSSIHKVLAKYLSTTENGPTMAAYYSLSSFDTLLKKVRIFEEFPRMHIGVYEQDKNYNQGSLDRNNIMNNFNWHLNSSKLMIKRFSEVSEYIYERMVISELSDVPMGNLPADDPATLVGDLLLARKLIETKHILWWSSSGMPDLGGREDDETGTFGIADLAHLRSFGGNDNSDNGVSGSGREVLYLNNTGAYHSVNIEMEISNLVVNSILQSSHILELDGLGPGGNAQGYFGNDFYAGNINKQPKSEKQDISAIPMGNDNLGSMSVVNKNSIILGNSQTSPSLLQAIKSTIREFYYFGEYDHNHHGGGQKKNFKVKSKNDFSNFMAKSLFRYLNQEKSKLYDPIIANMLFNLVKKSFIYLQHELSASGTHLIFANQEKLILGTKKKTIDSAITFAMYLMKTIQKQPVLEKLVLEPKVFWGHLVWINEANFGGITLPIDKNLKKLVNMDNDDQTNSEKDNSQQNHMNDSLNIDDRKNEDELTKEGERIEMLWGIKDSLPKVIHEHFEMIVAEFLYETYWYHYKRNMAQLLKDQDLVEEDTTSNGLDQNSNKVKLGEIMADFENLEPKEFYYQLVGKKYSRKLFQAIPYIQKLSTEKRNSAEMRFPHLPGILPAENERSNVALEFIKALMLVFGHEEASGLRGGISFEEWNKLKRAKTPKRWNRGGDKHSVGKSSYDEVYAEAQNTRVLRRNLLKLIGVSEFSSSGFSGSVVKKNSKVVIEQVSCKYCYNTKDLDLTNDPEIVSSPSVLKCLECGNSYDKVELQEMLIKKAVEMILGYQQQDLVCMECCVVKQDNIGRVCCDCESSVFGTNVCGGDGVKRYLLVLKNIAKFYEFSILDEAIRSLLEQL</sequence>
<evidence type="ECO:0000256" key="10">
    <source>
        <dbReference type="ARBA" id="ARBA00022771"/>
    </source>
</evidence>
<proteinExistence type="inferred from homology"/>
<dbReference type="FunFam" id="3.90.1600.10:FF:000006">
    <property type="entry name" value="DNA polymerase epsilon catalytic subunit"/>
    <property type="match status" value="1"/>
</dbReference>
<dbReference type="SUPFAM" id="SSF53098">
    <property type="entry name" value="Ribonuclease H-like"/>
    <property type="match status" value="1"/>
</dbReference>
<evidence type="ECO:0000256" key="19">
    <source>
        <dbReference type="SAM" id="MobiDB-lite"/>
    </source>
</evidence>
<keyword evidence="8" id="KW-0235">DNA replication</keyword>
<dbReference type="GO" id="GO:0006287">
    <property type="term" value="P:base-excision repair, gap-filling"/>
    <property type="evidence" value="ECO:0007669"/>
    <property type="project" value="TreeGrafter"/>
</dbReference>
<evidence type="ECO:0000256" key="15">
    <source>
        <dbReference type="ARBA" id="ARBA00023125"/>
    </source>
</evidence>
<dbReference type="Pfam" id="PF22912">
    <property type="entry name" value="zf-DPOE"/>
    <property type="match status" value="1"/>
</dbReference>
<keyword evidence="22" id="KW-1185">Reference proteome</keyword>
<dbReference type="InterPro" id="IPR012337">
    <property type="entry name" value="RNaseH-like_sf"/>
</dbReference>
<evidence type="ECO:0000256" key="6">
    <source>
        <dbReference type="ARBA" id="ARBA00022679"/>
    </source>
</evidence>
<evidence type="ECO:0000256" key="17">
    <source>
        <dbReference type="ARBA" id="ARBA00032919"/>
    </source>
</evidence>
<dbReference type="Gene3D" id="1.10.132.60">
    <property type="entry name" value="DNA polymerase family B, C-terminal domain"/>
    <property type="match status" value="1"/>
</dbReference>
<dbReference type="InterPro" id="IPR055191">
    <property type="entry name" value="POL2_thumb"/>
</dbReference>
<evidence type="ECO:0000256" key="14">
    <source>
        <dbReference type="ARBA" id="ARBA00023014"/>
    </source>
</evidence>
<accession>A0A2U1J7K3</accession>
<name>A0A2U1J7K3_SMIAN</name>
<dbReference type="InterPro" id="IPR029703">
    <property type="entry name" value="POL2"/>
</dbReference>
<dbReference type="InterPro" id="IPR023211">
    <property type="entry name" value="DNA_pol_palm_dom_sf"/>
</dbReference>
<dbReference type="InterPro" id="IPR036397">
    <property type="entry name" value="RNaseH_sf"/>
</dbReference>
<dbReference type="Gene3D" id="3.90.1600.10">
    <property type="entry name" value="Palm domain of DNA polymerase"/>
    <property type="match status" value="1"/>
</dbReference>
<protein>
    <recommendedName>
        <fullName evidence="4">DNA polymerase epsilon catalytic subunit A</fullName>
        <ecNumber evidence="3">2.7.7.7</ecNumber>
    </recommendedName>
    <alternativeName>
        <fullName evidence="17">DNA polymerase II subunit A</fullName>
    </alternativeName>
</protein>
<dbReference type="Gene3D" id="3.30.420.10">
    <property type="entry name" value="Ribonuclease H-like superfamily/Ribonuclease H"/>
    <property type="match status" value="1"/>
</dbReference>
<dbReference type="GO" id="GO:0000278">
    <property type="term" value="P:mitotic cell cycle"/>
    <property type="evidence" value="ECO:0007669"/>
    <property type="project" value="TreeGrafter"/>
</dbReference>
<dbReference type="GO" id="GO:0045004">
    <property type="term" value="P:DNA replication proofreading"/>
    <property type="evidence" value="ECO:0007669"/>
    <property type="project" value="TreeGrafter"/>
</dbReference>
<dbReference type="GO" id="GO:0003887">
    <property type="term" value="F:DNA-directed DNA polymerase activity"/>
    <property type="evidence" value="ECO:0007669"/>
    <property type="project" value="UniProtKB-KW"/>
</dbReference>
<dbReference type="PANTHER" id="PTHR10670:SF0">
    <property type="entry name" value="DNA POLYMERASE EPSILON CATALYTIC SUBUNIT A"/>
    <property type="match status" value="1"/>
</dbReference>
<evidence type="ECO:0000256" key="4">
    <source>
        <dbReference type="ARBA" id="ARBA00017389"/>
    </source>
</evidence>
<gene>
    <name evidence="21" type="ORF">BB558_002829</name>
</gene>
<evidence type="ECO:0000256" key="12">
    <source>
        <dbReference type="ARBA" id="ARBA00022932"/>
    </source>
</evidence>
<dbReference type="InterPro" id="IPR006133">
    <property type="entry name" value="DNA-dir_DNA_pol_B_exonuc"/>
</dbReference>
<dbReference type="GO" id="GO:0003677">
    <property type="term" value="F:DNA binding"/>
    <property type="evidence" value="ECO:0007669"/>
    <property type="project" value="UniProtKB-KW"/>
</dbReference>
<dbReference type="Pfam" id="PF08490">
    <property type="entry name" value="DUF1744"/>
    <property type="match status" value="2"/>
</dbReference>
<evidence type="ECO:0000256" key="7">
    <source>
        <dbReference type="ARBA" id="ARBA00022695"/>
    </source>
</evidence>
<dbReference type="InterPro" id="IPR054475">
    <property type="entry name" value="Znf-DPOE"/>
</dbReference>
<dbReference type="GO" id="GO:0000166">
    <property type="term" value="F:nucleotide binding"/>
    <property type="evidence" value="ECO:0007669"/>
    <property type="project" value="InterPro"/>
</dbReference>
<organism evidence="21 22">
    <name type="scientific">Smittium angustum</name>
    <dbReference type="NCBI Taxonomy" id="133377"/>
    <lineage>
        <taxon>Eukaryota</taxon>
        <taxon>Fungi</taxon>
        <taxon>Fungi incertae sedis</taxon>
        <taxon>Zoopagomycota</taxon>
        <taxon>Kickxellomycotina</taxon>
        <taxon>Harpellomycetes</taxon>
        <taxon>Harpellales</taxon>
        <taxon>Legeriomycetaceae</taxon>
        <taxon>Smittium</taxon>
    </lineage>
</organism>
<keyword evidence="14" id="KW-0411">Iron-sulfur</keyword>
<evidence type="ECO:0000259" key="20">
    <source>
        <dbReference type="SMART" id="SM01159"/>
    </source>
</evidence>
<reference evidence="21 22" key="1">
    <citation type="journal article" date="2018" name="MBio">
        <title>Comparative Genomics Reveals the Core Gene Toolbox for the Fungus-Insect Symbiosis.</title>
        <authorList>
            <person name="Wang Y."/>
            <person name="Stata M."/>
            <person name="Wang W."/>
            <person name="Stajich J.E."/>
            <person name="White M.M."/>
            <person name="Moncalvo J.M."/>
        </authorList>
    </citation>
    <scope>NUCLEOTIDE SEQUENCE [LARGE SCALE GENOMIC DNA]</scope>
    <source>
        <strain evidence="21 22">AUS-126-30</strain>
    </source>
</reference>
<dbReference type="SMART" id="SM01159">
    <property type="entry name" value="DUF1744"/>
    <property type="match status" value="1"/>
</dbReference>
<evidence type="ECO:0000256" key="1">
    <source>
        <dbReference type="ARBA" id="ARBA00004123"/>
    </source>
</evidence>
<dbReference type="Pfam" id="PF22634">
    <property type="entry name" value="POL2_thumb"/>
    <property type="match status" value="1"/>
</dbReference>
<evidence type="ECO:0000313" key="22">
    <source>
        <dbReference type="Proteomes" id="UP000245591"/>
    </source>
</evidence>
<dbReference type="InterPro" id="IPR006172">
    <property type="entry name" value="DNA-dir_DNA_pol_B"/>
</dbReference>
<evidence type="ECO:0000256" key="8">
    <source>
        <dbReference type="ARBA" id="ARBA00022705"/>
    </source>
</evidence>
<keyword evidence="10" id="KW-0863">Zinc-finger</keyword>
<keyword evidence="15" id="KW-0238">DNA-binding</keyword>
<dbReference type="InterPro" id="IPR042087">
    <property type="entry name" value="DNA_pol_B_thumb"/>
</dbReference>
<dbReference type="GO" id="GO:0008270">
    <property type="term" value="F:zinc ion binding"/>
    <property type="evidence" value="ECO:0007669"/>
    <property type="project" value="UniProtKB-KW"/>
</dbReference>
<dbReference type="GO" id="GO:0006272">
    <property type="term" value="P:leading strand elongation"/>
    <property type="evidence" value="ECO:0007669"/>
    <property type="project" value="TreeGrafter"/>
</dbReference>
<evidence type="ECO:0000313" key="21">
    <source>
        <dbReference type="EMBL" id="PWA01092.1"/>
    </source>
</evidence>
<keyword evidence="16" id="KW-0539">Nucleus</keyword>
<feature type="domain" description="DNA polymerase epsilon catalytic subunit A C-terminal" evidence="20">
    <location>
        <begin position="1637"/>
        <end position="2108"/>
    </location>
</feature>
<dbReference type="GO" id="GO:0051539">
    <property type="term" value="F:4 iron, 4 sulfur cluster binding"/>
    <property type="evidence" value="ECO:0007669"/>
    <property type="project" value="UniProtKB-KW"/>
</dbReference>
<dbReference type="GO" id="GO:0006297">
    <property type="term" value="P:nucleotide-excision repair, DNA gap filling"/>
    <property type="evidence" value="ECO:0007669"/>
    <property type="project" value="TreeGrafter"/>
</dbReference>
<dbReference type="EMBL" id="MBFU01000229">
    <property type="protein sequence ID" value="PWA01092.1"/>
    <property type="molecule type" value="Genomic_DNA"/>
</dbReference>
<dbReference type="CDD" id="cd05535">
    <property type="entry name" value="POLBc_epsilon"/>
    <property type="match status" value="1"/>
</dbReference>
<dbReference type="InterPro" id="IPR013697">
    <property type="entry name" value="DNA_pol_e_suA_C"/>
</dbReference>
<dbReference type="SMART" id="SM00486">
    <property type="entry name" value="POLBc"/>
    <property type="match status" value="1"/>
</dbReference>
<evidence type="ECO:0000256" key="18">
    <source>
        <dbReference type="ARBA" id="ARBA00049244"/>
    </source>
</evidence>
<keyword evidence="12" id="KW-0239">DNA-directed DNA polymerase</keyword>
<evidence type="ECO:0000256" key="2">
    <source>
        <dbReference type="ARBA" id="ARBA00005755"/>
    </source>
</evidence>
<keyword evidence="11" id="KW-0862">Zinc</keyword>
<evidence type="ECO:0000256" key="16">
    <source>
        <dbReference type="ARBA" id="ARBA00023242"/>
    </source>
</evidence>
<dbReference type="Gene3D" id="3.30.342.10">
    <property type="entry name" value="DNA Polymerase, chain B, domain 1"/>
    <property type="match status" value="1"/>
</dbReference>
<keyword evidence="7" id="KW-0548">Nucleotidyltransferase</keyword>
<dbReference type="EC" id="2.7.7.7" evidence="3"/>
<dbReference type="SUPFAM" id="SSF56672">
    <property type="entry name" value="DNA/RNA polymerases"/>
    <property type="match status" value="1"/>
</dbReference>
<dbReference type="CDD" id="cd05779">
    <property type="entry name" value="DNA_polB_epsilon_exo"/>
    <property type="match status" value="1"/>
</dbReference>
<dbReference type="GO" id="GO:0008622">
    <property type="term" value="C:epsilon DNA polymerase complex"/>
    <property type="evidence" value="ECO:0007669"/>
    <property type="project" value="InterPro"/>
</dbReference>
<evidence type="ECO:0000256" key="11">
    <source>
        <dbReference type="ARBA" id="ARBA00022833"/>
    </source>
</evidence>
<comment type="catalytic activity">
    <reaction evidence="18">
        <text>DNA(n) + a 2'-deoxyribonucleoside 5'-triphosphate = DNA(n+1) + diphosphate</text>
        <dbReference type="Rhea" id="RHEA:22508"/>
        <dbReference type="Rhea" id="RHEA-COMP:17339"/>
        <dbReference type="Rhea" id="RHEA-COMP:17340"/>
        <dbReference type="ChEBI" id="CHEBI:33019"/>
        <dbReference type="ChEBI" id="CHEBI:61560"/>
        <dbReference type="ChEBI" id="CHEBI:173112"/>
        <dbReference type="EC" id="2.7.7.7"/>
    </reaction>
</comment>
<dbReference type="GO" id="GO:0008310">
    <property type="term" value="F:single-stranded DNA 3'-5' DNA exonuclease activity"/>
    <property type="evidence" value="ECO:0007669"/>
    <property type="project" value="TreeGrafter"/>
</dbReference>
<keyword evidence="5" id="KW-0004">4Fe-4S</keyword>
<feature type="region of interest" description="Disordered" evidence="19">
    <location>
        <begin position="16"/>
        <end position="43"/>
    </location>
</feature>
<dbReference type="FunFam" id="3.30.420.10:FF:000010">
    <property type="entry name" value="DNA polymerase epsilon catalytic subunit"/>
    <property type="match status" value="1"/>
</dbReference>
<dbReference type="FunFam" id="1.10.132.60:FF:000002">
    <property type="entry name" value="DNA polymerase epsilon catalytic subunit"/>
    <property type="match status" value="1"/>
</dbReference>
<dbReference type="Proteomes" id="UP000245591">
    <property type="component" value="Unassembled WGS sequence"/>
</dbReference>